<gene>
    <name evidence="2" type="ORF">METSCH_D00540</name>
</gene>
<organism evidence="2 3">
    <name type="scientific">Metschnikowia aff. pulcherrima</name>
    <dbReference type="NCBI Taxonomy" id="2163413"/>
    <lineage>
        <taxon>Eukaryota</taxon>
        <taxon>Fungi</taxon>
        <taxon>Dikarya</taxon>
        <taxon>Ascomycota</taxon>
        <taxon>Saccharomycotina</taxon>
        <taxon>Pichiomycetes</taxon>
        <taxon>Metschnikowiaceae</taxon>
        <taxon>Metschnikowia</taxon>
    </lineage>
</organism>
<feature type="region of interest" description="Disordered" evidence="1">
    <location>
        <begin position="1"/>
        <end position="34"/>
    </location>
</feature>
<evidence type="ECO:0000313" key="2">
    <source>
        <dbReference type="EMBL" id="QBM88995.1"/>
    </source>
</evidence>
<evidence type="ECO:0000256" key="1">
    <source>
        <dbReference type="SAM" id="MobiDB-lite"/>
    </source>
</evidence>
<accession>A0A4P6XQK8</accession>
<proteinExistence type="predicted"/>
<reference evidence="3" key="1">
    <citation type="submission" date="2019-03" db="EMBL/GenBank/DDBJ databases">
        <title>Snf2 controls pulcherriminic acid biosynthesis and connects pigmentation and antifungal activity of the yeast Metschnikowia pulcherrima.</title>
        <authorList>
            <person name="Gore-Lloyd D."/>
            <person name="Sumann I."/>
            <person name="Brachmann A.O."/>
            <person name="Schneeberger K."/>
            <person name="Ortiz-Merino R.A."/>
            <person name="Moreno-Beltran M."/>
            <person name="Schlaefli M."/>
            <person name="Kirner P."/>
            <person name="Santos Kron A."/>
            <person name="Wolfe K.H."/>
            <person name="Piel J."/>
            <person name="Ahrens C.H."/>
            <person name="Henk D."/>
            <person name="Freimoser F.M."/>
        </authorList>
    </citation>
    <scope>NUCLEOTIDE SEQUENCE [LARGE SCALE GENOMIC DNA]</scope>
    <source>
        <strain evidence="3">APC 1.2</strain>
    </source>
</reference>
<sequence>MAKTLSKVSSSRGAKSDKRSTKTHRKAGVLKSKLKVKSKQTKAQIEKLNQDLSTITNIHAALLMQAPAQKELNVLDAQSLREGMEKDVSRKLQSEKAEKDLASQLELITGMAL</sequence>
<dbReference type="EMBL" id="CP034459">
    <property type="protein sequence ID" value="QBM88995.1"/>
    <property type="molecule type" value="Genomic_DNA"/>
</dbReference>
<evidence type="ECO:0000313" key="3">
    <source>
        <dbReference type="Proteomes" id="UP000292447"/>
    </source>
</evidence>
<keyword evidence="3" id="KW-1185">Reference proteome</keyword>
<feature type="compositionally biased region" description="Polar residues" evidence="1">
    <location>
        <begin position="1"/>
        <end position="13"/>
    </location>
</feature>
<dbReference type="Proteomes" id="UP000292447">
    <property type="component" value="Chromosome IV"/>
</dbReference>
<feature type="compositionally biased region" description="Basic residues" evidence="1">
    <location>
        <begin position="21"/>
        <end position="34"/>
    </location>
</feature>
<protein>
    <submittedName>
        <fullName evidence="2">Uncharacterized protein</fullName>
    </submittedName>
</protein>
<name>A0A4P6XQK8_9ASCO</name>
<dbReference type="AlphaFoldDB" id="A0A4P6XQK8"/>